<organism evidence="1 2">
    <name type="scientific">Robertmurraya siralis</name>
    <dbReference type="NCBI Taxonomy" id="77777"/>
    <lineage>
        <taxon>Bacteria</taxon>
        <taxon>Bacillati</taxon>
        <taxon>Bacillota</taxon>
        <taxon>Bacilli</taxon>
        <taxon>Bacillales</taxon>
        <taxon>Bacillaceae</taxon>
        <taxon>Robertmurraya</taxon>
    </lineage>
</organism>
<evidence type="ECO:0000313" key="2">
    <source>
        <dbReference type="Proteomes" id="UP000682111"/>
    </source>
</evidence>
<accession>A0A920BTB7</accession>
<proteinExistence type="predicted"/>
<comment type="caution">
    <text evidence="1">The sequence shown here is derived from an EMBL/GenBank/DDBJ whole genome shotgun (WGS) entry which is preliminary data.</text>
</comment>
<dbReference type="EMBL" id="BORC01000003">
    <property type="protein sequence ID" value="GIN61955.1"/>
    <property type="molecule type" value="Genomic_DNA"/>
</dbReference>
<reference evidence="1" key="1">
    <citation type="submission" date="2021-03" db="EMBL/GenBank/DDBJ databases">
        <title>Antimicrobial resistance genes in bacteria isolated from Japanese honey, and their potential for conferring macrolide and lincosamide resistance in the American foulbrood pathogen Paenibacillus larvae.</title>
        <authorList>
            <person name="Okamoto M."/>
            <person name="Kumagai M."/>
            <person name="Kanamori H."/>
            <person name="Takamatsu D."/>
        </authorList>
    </citation>
    <scope>NUCLEOTIDE SEQUENCE</scope>
    <source>
        <strain evidence="1">J27TS8</strain>
    </source>
</reference>
<dbReference type="AlphaFoldDB" id="A0A920BTB7"/>
<name>A0A920BTB7_9BACI</name>
<sequence>MYPQIITYLLTFINSQEQIIRILLTLLVGKSMFDKPVETSVNKPFRKLQVDELPLIVVPEKLDYQLLLTEETIQTSSMT</sequence>
<gene>
    <name evidence="1" type="ORF">J27TS8_19480</name>
</gene>
<protein>
    <submittedName>
        <fullName evidence="1">Uncharacterized protein</fullName>
    </submittedName>
</protein>
<keyword evidence="2" id="KW-1185">Reference proteome</keyword>
<dbReference type="Proteomes" id="UP000682111">
    <property type="component" value="Unassembled WGS sequence"/>
</dbReference>
<evidence type="ECO:0000313" key="1">
    <source>
        <dbReference type="EMBL" id="GIN61955.1"/>
    </source>
</evidence>